<proteinExistence type="predicted"/>
<dbReference type="OrthoDB" id="283641at2"/>
<dbReference type="EMBL" id="SJPM01000002">
    <property type="protein sequence ID" value="TWU01481.1"/>
    <property type="molecule type" value="Genomic_DNA"/>
</dbReference>
<dbReference type="RefSeq" id="WP_146576774.1">
    <property type="nucleotide sequence ID" value="NZ_SJPM01000002.1"/>
</dbReference>
<keyword evidence="2" id="KW-1185">Reference proteome</keyword>
<dbReference type="AlphaFoldDB" id="A0A5C6APV6"/>
<evidence type="ECO:0000313" key="2">
    <source>
        <dbReference type="Proteomes" id="UP000316213"/>
    </source>
</evidence>
<reference evidence="1 2" key="1">
    <citation type="submission" date="2019-02" db="EMBL/GenBank/DDBJ databases">
        <title>Deep-cultivation of Planctomycetes and their phenomic and genomic characterization uncovers novel biology.</title>
        <authorList>
            <person name="Wiegand S."/>
            <person name="Jogler M."/>
            <person name="Boedeker C."/>
            <person name="Pinto D."/>
            <person name="Vollmers J."/>
            <person name="Rivas-Marin E."/>
            <person name="Kohn T."/>
            <person name="Peeters S.H."/>
            <person name="Heuer A."/>
            <person name="Rast P."/>
            <person name="Oberbeckmann S."/>
            <person name="Bunk B."/>
            <person name="Jeske O."/>
            <person name="Meyerdierks A."/>
            <person name="Storesund J.E."/>
            <person name="Kallscheuer N."/>
            <person name="Luecker S."/>
            <person name="Lage O.M."/>
            <person name="Pohl T."/>
            <person name="Merkel B.J."/>
            <person name="Hornburger P."/>
            <person name="Mueller R.-W."/>
            <person name="Bruemmer F."/>
            <person name="Labrenz M."/>
            <person name="Spormann A.M."/>
            <person name="Op Den Camp H."/>
            <person name="Overmann J."/>
            <person name="Amann R."/>
            <person name="Jetten M.S.M."/>
            <person name="Mascher T."/>
            <person name="Medema M.H."/>
            <person name="Devos D.P."/>
            <person name="Kaster A.-K."/>
            <person name="Ovreas L."/>
            <person name="Rohde M."/>
            <person name="Galperin M.Y."/>
            <person name="Jogler C."/>
        </authorList>
    </citation>
    <scope>NUCLEOTIDE SEQUENCE [LARGE SCALE GENOMIC DNA]</scope>
    <source>
        <strain evidence="1 2">Pla100</strain>
    </source>
</reference>
<evidence type="ECO:0000313" key="1">
    <source>
        <dbReference type="EMBL" id="TWU01481.1"/>
    </source>
</evidence>
<sequence>MIHNTTEYEKAQSELRDLQSRLETLQAEHPIGEKGFTKAGIRKLIARLNEELAVFEGSSEARSSTTG</sequence>
<dbReference type="Proteomes" id="UP000316213">
    <property type="component" value="Unassembled WGS sequence"/>
</dbReference>
<accession>A0A5C6APV6</accession>
<gene>
    <name evidence="1" type="ORF">Pla100_12160</name>
</gene>
<name>A0A5C6APV6_9BACT</name>
<comment type="caution">
    <text evidence="1">The sequence shown here is derived from an EMBL/GenBank/DDBJ whole genome shotgun (WGS) entry which is preliminary data.</text>
</comment>
<organism evidence="1 2">
    <name type="scientific">Neorhodopirellula pilleata</name>
    <dbReference type="NCBI Taxonomy" id="2714738"/>
    <lineage>
        <taxon>Bacteria</taxon>
        <taxon>Pseudomonadati</taxon>
        <taxon>Planctomycetota</taxon>
        <taxon>Planctomycetia</taxon>
        <taxon>Pirellulales</taxon>
        <taxon>Pirellulaceae</taxon>
        <taxon>Neorhodopirellula</taxon>
    </lineage>
</organism>
<protein>
    <submittedName>
        <fullName evidence="1">Uncharacterized protein</fullName>
    </submittedName>
</protein>